<protein>
    <submittedName>
        <fullName evidence="2">Uncharacterized protein</fullName>
    </submittedName>
</protein>
<evidence type="ECO:0000313" key="3">
    <source>
        <dbReference type="Proteomes" id="UP000054477"/>
    </source>
</evidence>
<organism evidence="2 3">
    <name type="scientific">Laccaria amethystina LaAM-08-1</name>
    <dbReference type="NCBI Taxonomy" id="1095629"/>
    <lineage>
        <taxon>Eukaryota</taxon>
        <taxon>Fungi</taxon>
        <taxon>Dikarya</taxon>
        <taxon>Basidiomycota</taxon>
        <taxon>Agaricomycotina</taxon>
        <taxon>Agaricomycetes</taxon>
        <taxon>Agaricomycetidae</taxon>
        <taxon>Agaricales</taxon>
        <taxon>Agaricineae</taxon>
        <taxon>Hydnangiaceae</taxon>
        <taxon>Laccaria</taxon>
    </lineage>
</organism>
<dbReference type="EMBL" id="KN838727">
    <property type="protein sequence ID" value="KIJ96261.1"/>
    <property type="molecule type" value="Genomic_DNA"/>
</dbReference>
<dbReference type="HOGENOM" id="CLU_2474954_0_0_1"/>
<keyword evidence="3" id="KW-1185">Reference proteome</keyword>
<reference evidence="2 3" key="1">
    <citation type="submission" date="2014-04" db="EMBL/GenBank/DDBJ databases">
        <authorList>
            <consortium name="DOE Joint Genome Institute"/>
            <person name="Kuo A."/>
            <person name="Kohler A."/>
            <person name="Nagy L.G."/>
            <person name="Floudas D."/>
            <person name="Copeland A."/>
            <person name="Barry K.W."/>
            <person name="Cichocki N."/>
            <person name="Veneault-Fourrey C."/>
            <person name="LaButti K."/>
            <person name="Lindquist E.A."/>
            <person name="Lipzen A."/>
            <person name="Lundell T."/>
            <person name="Morin E."/>
            <person name="Murat C."/>
            <person name="Sun H."/>
            <person name="Tunlid A."/>
            <person name="Henrissat B."/>
            <person name="Grigoriev I.V."/>
            <person name="Hibbett D.S."/>
            <person name="Martin F."/>
            <person name="Nordberg H.P."/>
            <person name="Cantor M.N."/>
            <person name="Hua S.X."/>
        </authorList>
    </citation>
    <scope>NUCLEOTIDE SEQUENCE [LARGE SCALE GENOMIC DNA]</scope>
    <source>
        <strain evidence="2 3">LaAM-08-1</strain>
    </source>
</reference>
<keyword evidence="1" id="KW-0812">Transmembrane</keyword>
<dbReference type="Proteomes" id="UP000054477">
    <property type="component" value="Unassembled WGS sequence"/>
</dbReference>
<dbReference type="AlphaFoldDB" id="A0A0C9XEZ7"/>
<evidence type="ECO:0000256" key="1">
    <source>
        <dbReference type="SAM" id="Phobius"/>
    </source>
</evidence>
<accession>A0A0C9XEZ7</accession>
<gene>
    <name evidence="2" type="ORF">K443DRAFT_107528</name>
</gene>
<feature type="non-terminal residue" evidence="2">
    <location>
        <position position="1"/>
    </location>
</feature>
<evidence type="ECO:0000313" key="2">
    <source>
        <dbReference type="EMBL" id="KIJ96261.1"/>
    </source>
</evidence>
<keyword evidence="1" id="KW-1133">Transmembrane helix</keyword>
<keyword evidence="1" id="KW-0472">Membrane</keyword>
<proteinExistence type="predicted"/>
<reference evidence="3" key="2">
    <citation type="submission" date="2015-01" db="EMBL/GenBank/DDBJ databases">
        <title>Evolutionary Origins and Diversification of the Mycorrhizal Mutualists.</title>
        <authorList>
            <consortium name="DOE Joint Genome Institute"/>
            <consortium name="Mycorrhizal Genomics Consortium"/>
            <person name="Kohler A."/>
            <person name="Kuo A."/>
            <person name="Nagy L.G."/>
            <person name="Floudas D."/>
            <person name="Copeland A."/>
            <person name="Barry K.W."/>
            <person name="Cichocki N."/>
            <person name="Veneault-Fourrey C."/>
            <person name="LaButti K."/>
            <person name="Lindquist E.A."/>
            <person name="Lipzen A."/>
            <person name="Lundell T."/>
            <person name="Morin E."/>
            <person name="Murat C."/>
            <person name="Riley R."/>
            <person name="Ohm R."/>
            <person name="Sun H."/>
            <person name="Tunlid A."/>
            <person name="Henrissat B."/>
            <person name="Grigoriev I.V."/>
            <person name="Hibbett D.S."/>
            <person name="Martin F."/>
        </authorList>
    </citation>
    <scope>NUCLEOTIDE SEQUENCE [LARGE SCALE GENOMIC DNA]</scope>
    <source>
        <strain evidence="3">LaAM-08-1</strain>
    </source>
</reference>
<feature type="transmembrane region" description="Helical" evidence="1">
    <location>
        <begin position="52"/>
        <end position="77"/>
    </location>
</feature>
<name>A0A0C9XEZ7_9AGAR</name>
<sequence length="88" mass="9576">LSSHREHSYVLVTSSNLPAPSVKPALSVTIPSTEPDRPERTPASKALATRHAAGFALASVPFTALYQVYIFQLYALLMQIARLAGYFT</sequence>